<accession>A0A8J3C9M9</accession>
<reference evidence="1" key="1">
    <citation type="journal article" date="2014" name="Int. J. Syst. Evol. Microbiol.">
        <title>Complete genome sequence of Corynebacterium casei LMG S-19264T (=DSM 44701T), isolated from a smear-ripened cheese.</title>
        <authorList>
            <consortium name="US DOE Joint Genome Institute (JGI-PGF)"/>
            <person name="Walter F."/>
            <person name="Albersmeier A."/>
            <person name="Kalinowski J."/>
            <person name="Ruckert C."/>
        </authorList>
    </citation>
    <scope>NUCLEOTIDE SEQUENCE</scope>
    <source>
        <strain evidence="1">CGMCC 4.5737</strain>
    </source>
</reference>
<dbReference type="Proteomes" id="UP000637578">
    <property type="component" value="Unassembled WGS sequence"/>
</dbReference>
<reference evidence="1" key="2">
    <citation type="submission" date="2020-09" db="EMBL/GenBank/DDBJ databases">
        <authorList>
            <person name="Sun Q."/>
            <person name="Zhou Y."/>
        </authorList>
    </citation>
    <scope>NUCLEOTIDE SEQUENCE</scope>
    <source>
        <strain evidence="1">CGMCC 4.5737</strain>
    </source>
</reference>
<organism evidence="1 2">
    <name type="scientific">Longimycelium tulufanense</name>
    <dbReference type="NCBI Taxonomy" id="907463"/>
    <lineage>
        <taxon>Bacteria</taxon>
        <taxon>Bacillati</taxon>
        <taxon>Actinomycetota</taxon>
        <taxon>Actinomycetes</taxon>
        <taxon>Pseudonocardiales</taxon>
        <taxon>Pseudonocardiaceae</taxon>
        <taxon>Longimycelium</taxon>
    </lineage>
</organism>
<keyword evidence="2" id="KW-1185">Reference proteome</keyword>
<evidence type="ECO:0000313" key="2">
    <source>
        <dbReference type="Proteomes" id="UP000637578"/>
    </source>
</evidence>
<gene>
    <name evidence="1" type="ORF">GCM10012275_34970</name>
</gene>
<name>A0A8J3C9M9_9PSEU</name>
<dbReference type="EMBL" id="BMMK01000016">
    <property type="protein sequence ID" value="GGM60934.1"/>
    <property type="molecule type" value="Genomic_DNA"/>
</dbReference>
<dbReference type="AlphaFoldDB" id="A0A8J3C9M9"/>
<dbReference type="RefSeq" id="WP_189058971.1">
    <property type="nucleotide sequence ID" value="NZ_BMMK01000016.1"/>
</dbReference>
<protein>
    <submittedName>
        <fullName evidence="1">Uncharacterized protein</fullName>
    </submittedName>
</protein>
<sequence length="74" mass="7468">MTPAMITIDPAASPGDGLACVMCERGYLRICGSRSVPAGRSATGSRVFAEVKGCVEAAGVDPVTTGRRVGGGLR</sequence>
<evidence type="ECO:0000313" key="1">
    <source>
        <dbReference type="EMBL" id="GGM60934.1"/>
    </source>
</evidence>
<comment type="caution">
    <text evidence="1">The sequence shown here is derived from an EMBL/GenBank/DDBJ whole genome shotgun (WGS) entry which is preliminary data.</text>
</comment>
<proteinExistence type="predicted"/>